<dbReference type="PROSITE" id="PS51352">
    <property type="entry name" value="THIOREDOXIN_2"/>
    <property type="match status" value="1"/>
</dbReference>
<dbReference type="InterPro" id="IPR025380">
    <property type="entry name" value="DUF4369"/>
</dbReference>
<dbReference type="Proteomes" id="UP000004095">
    <property type="component" value="Unassembled WGS sequence"/>
</dbReference>
<dbReference type="SUPFAM" id="SSF52833">
    <property type="entry name" value="Thioredoxin-like"/>
    <property type="match status" value="1"/>
</dbReference>
<accession>A1ZCT2</accession>
<reference evidence="6 7" key="1">
    <citation type="submission" date="2007-01" db="EMBL/GenBank/DDBJ databases">
        <authorList>
            <person name="Haygood M."/>
            <person name="Podell S."/>
            <person name="Anderson C."/>
            <person name="Hopkinson B."/>
            <person name="Roe K."/>
            <person name="Barbeau K."/>
            <person name="Gaasterland T."/>
            <person name="Ferriera S."/>
            <person name="Johnson J."/>
            <person name="Kravitz S."/>
            <person name="Beeson K."/>
            <person name="Sutton G."/>
            <person name="Rogers Y.-H."/>
            <person name="Friedman R."/>
            <person name="Frazier M."/>
            <person name="Venter J.C."/>
        </authorList>
    </citation>
    <scope>NUCLEOTIDE SEQUENCE [LARGE SCALE GENOMIC DNA]</scope>
    <source>
        <strain evidence="6 7">ATCC 23134</strain>
    </source>
</reference>
<dbReference type="Pfam" id="PF14289">
    <property type="entry name" value="DUF4369"/>
    <property type="match status" value="1"/>
</dbReference>
<dbReference type="InterPro" id="IPR013766">
    <property type="entry name" value="Thioredoxin_domain"/>
</dbReference>
<dbReference type="RefSeq" id="WP_002693054.1">
    <property type="nucleotide sequence ID" value="NZ_AAWS01000001.1"/>
</dbReference>
<keyword evidence="2" id="KW-0201">Cytochrome c-type biogenesis</keyword>
<dbReference type="InterPro" id="IPR036249">
    <property type="entry name" value="Thioredoxin-like_sf"/>
</dbReference>
<dbReference type="Pfam" id="PF00578">
    <property type="entry name" value="AhpC-TSA"/>
    <property type="match status" value="1"/>
</dbReference>
<name>A1ZCT2_MICM2</name>
<dbReference type="PROSITE" id="PS51257">
    <property type="entry name" value="PROKAR_LIPOPROTEIN"/>
    <property type="match status" value="1"/>
</dbReference>
<gene>
    <name evidence="6" type="ORF">M23134_02113</name>
</gene>
<evidence type="ECO:0000313" key="6">
    <source>
        <dbReference type="EMBL" id="EAY32084.1"/>
    </source>
</evidence>
<dbReference type="OrthoDB" id="6399635at2"/>
<dbReference type="AlphaFoldDB" id="A1ZCT2"/>
<comment type="subcellular location">
    <subcellularLocation>
        <location evidence="1">Cell envelope</location>
    </subcellularLocation>
</comment>
<dbReference type="Gene3D" id="3.40.30.10">
    <property type="entry name" value="Glutaredoxin"/>
    <property type="match status" value="1"/>
</dbReference>
<keyword evidence="3" id="KW-1015">Disulfide bond</keyword>
<evidence type="ECO:0000256" key="1">
    <source>
        <dbReference type="ARBA" id="ARBA00004196"/>
    </source>
</evidence>
<feature type="domain" description="Thioredoxin" evidence="5">
    <location>
        <begin position="253"/>
        <end position="391"/>
    </location>
</feature>
<dbReference type="GO" id="GO:0030313">
    <property type="term" value="C:cell envelope"/>
    <property type="evidence" value="ECO:0007669"/>
    <property type="project" value="UniProtKB-SubCell"/>
</dbReference>
<sequence length="391" mass="44465">MKFLNLLHKHHYLWLAGVLLLAGCQGSGNKDVKEEQTNVAKSADKEGIRALTINGSIKSPPKNGVVVLEKLVNRKYTPVDSAQLNNGKFVFEVKVSEPEFYRLLMFKKQQIYMLLTDKDLEVVADATVPEIPYTVKGSQDMAYYREANRLVNKLGQQQNALASKYVLAKKSQKAEADELYKQLIELQKKGIAQVKGMIDTIQPSIAALYASNILNPDEEHAYLTELVTKLRKNYPKSRYVKRLAEYLKSIEKWTVGKPAPEISLPSPEGKVIKLSDLKGKLVLIDFWASWCKPCRKENPHVVKVYNEYKDRGFEIFGVSLDRNKKDWVKAIKADGLEWLHVSDLKMWNSEAAQTYNVRAIPKTFLIDKQGNILAKDLRGEALKERIGKELN</sequence>
<dbReference type="eggNOG" id="COG0526">
    <property type="taxonomic scope" value="Bacteria"/>
</dbReference>
<dbReference type="GO" id="GO:0016491">
    <property type="term" value="F:oxidoreductase activity"/>
    <property type="evidence" value="ECO:0007669"/>
    <property type="project" value="InterPro"/>
</dbReference>
<evidence type="ECO:0000256" key="2">
    <source>
        <dbReference type="ARBA" id="ARBA00022748"/>
    </source>
</evidence>
<protein>
    <submittedName>
        <fullName evidence="6">Thiol:disulfide interchange protein</fullName>
    </submittedName>
</protein>
<dbReference type="InterPro" id="IPR050553">
    <property type="entry name" value="Thioredoxin_ResA/DsbE_sf"/>
</dbReference>
<keyword evidence="7" id="KW-1185">Reference proteome</keyword>
<dbReference type="GO" id="GO:0017004">
    <property type="term" value="P:cytochrome complex assembly"/>
    <property type="evidence" value="ECO:0007669"/>
    <property type="project" value="UniProtKB-KW"/>
</dbReference>
<dbReference type="InterPro" id="IPR000866">
    <property type="entry name" value="AhpC/TSA"/>
</dbReference>
<dbReference type="GO" id="GO:0016209">
    <property type="term" value="F:antioxidant activity"/>
    <property type="evidence" value="ECO:0007669"/>
    <property type="project" value="InterPro"/>
</dbReference>
<dbReference type="PANTHER" id="PTHR42852:SF6">
    <property type="entry name" value="THIOL:DISULFIDE INTERCHANGE PROTEIN DSBE"/>
    <property type="match status" value="1"/>
</dbReference>
<evidence type="ECO:0000256" key="3">
    <source>
        <dbReference type="ARBA" id="ARBA00023157"/>
    </source>
</evidence>
<evidence type="ECO:0000259" key="5">
    <source>
        <dbReference type="PROSITE" id="PS51352"/>
    </source>
</evidence>
<evidence type="ECO:0000256" key="4">
    <source>
        <dbReference type="ARBA" id="ARBA00023284"/>
    </source>
</evidence>
<organism evidence="6 7">
    <name type="scientific">Microscilla marina ATCC 23134</name>
    <dbReference type="NCBI Taxonomy" id="313606"/>
    <lineage>
        <taxon>Bacteria</taxon>
        <taxon>Pseudomonadati</taxon>
        <taxon>Bacteroidota</taxon>
        <taxon>Cytophagia</taxon>
        <taxon>Cytophagales</taxon>
        <taxon>Microscillaceae</taxon>
        <taxon>Microscilla</taxon>
    </lineage>
</organism>
<dbReference type="PANTHER" id="PTHR42852">
    <property type="entry name" value="THIOL:DISULFIDE INTERCHANGE PROTEIN DSBE"/>
    <property type="match status" value="1"/>
</dbReference>
<comment type="caution">
    <text evidence="6">The sequence shown here is derived from an EMBL/GenBank/DDBJ whole genome shotgun (WGS) entry which is preliminary data.</text>
</comment>
<dbReference type="CDD" id="cd02966">
    <property type="entry name" value="TlpA_like_family"/>
    <property type="match status" value="1"/>
</dbReference>
<evidence type="ECO:0000313" key="7">
    <source>
        <dbReference type="Proteomes" id="UP000004095"/>
    </source>
</evidence>
<proteinExistence type="predicted"/>
<keyword evidence="4" id="KW-0676">Redox-active center</keyword>
<dbReference type="EMBL" id="AAWS01000001">
    <property type="protein sequence ID" value="EAY32084.1"/>
    <property type="molecule type" value="Genomic_DNA"/>
</dbReference>